<comment type="caution">
    <text evidence="3">The sequence shown here is derived from an EMBL/GenBank/DDBJ whole genome shotgun (WGS) entry which is preliminary data.</text>
</comment>
<dbReference type="AlphaFoldDB" id="A0AAW0WB24"/>
<organism evidence="3 4">
    <name type="scientific">Cherax quadricarinatus</name>
    <name type="common">Australian red claw crayfish</name>
    <dbReference type="NCBI Taxonomy" id="27406"/>
    <lineage>
        <taxon>Eukaryota</taxon>
        <taxon>Metazoa</taxon>
        <taxon>Ecdysozoa</taxon>
        <taxon>Arthropoda</taxon>
        <taxon>Crustacea</taxon>
        <taxon>Multicrustacea</taxon>
        <taxon>Malacostraca</taxon>
        <taxon>Eumalacostraca</taxon>
        <taxon>Eucarida</taxon>
        <taxon>Decapoda</taxon>
        <taxon>Pleocyemata</taxon>
        <taxon>Astacidea</taxon>
        <taxon>Parastacoidea</taxon>
        <taxon>Parastacidae</taxon>
        <taxon>Cherax</taxon>
    </lineage>
</organism>
<feature type="region of interest" description="Disordered" evidence="1">
    <location>
        <begin position="1"/>
        <end position="21"/>
    </location>
</feature>
<evidence type="ECO:0000259" key="2">
    <source>
        <dbReference type="SMART" id="SM00355"/>
    </source>
</evidence>
<feature type="compositionally biased region" description="Basic and acidic residues" evidence="1">
    <location>
        <begin position="439"/>
        <end position="454"/>
    </location>
</feature>
<evidence type="ECO:0000313" key="4">
    <source>
        <dbReference type="Proteomes" id="UP001445076"/>
    </source>
</evidence>
<feature type="region of interest" description="Disordered" evidence="1">
    <location>
        <begin position="434"/>
        <end position="466"/>
    </location>
</feature>
<feature type="compositionally biased region" description="Acidic residues" evidence="1">
    <location>
        <begin position="130"/>
        <end position="147"/>
    </location>
</feature>
<dbReference type="InterPro" id="IPR013087">
    <property type="entry name" value="Znf_C2H2_type"/>
</dbReference>
<evidence type="ECO:0000313" key="3">
    <source>
        <dbReference type="EMBL" id="KAK8728122.1"/>
    </source>
</evidence>
<accession>A0AAW0WB24</accession>
<feature type="compositionally biased region" description="Basic and acidic residues" evidence="1">
    <location>
        <begin position="61"/>
        <end position="88"/>
    </location>
</feature>
<keyword evidence="4" id="KW-1185">Reference proteome</keyword>
<dbReference type="EMBL" id="JARKIK010000073">
    <property type="protein sequence ID" value="KAK8728122.1"/>
    <property type="molecule type" value="Genomic_DNA"/>
</dbReference>
<feature type="domain" description="C2H2-type" evidence="2">
    <location>
        <begin position="248"/>
        <end position="270"/>
    </location>
</feature>
<gene>
    <name evidence="3" type="ORF">OTU49_009410</name>
</gene>
<proteinExistence type="predicted"/>
<dbReference type="PANTHER" id="PTHR15491">
    <property type="match status" value="1"/>
</dbReference>
<protein>
    <recommendedName>
        <fullName evidence="2">C2H2-type domain-containing protein</fullName>
    </recommendedName>
</protein>
<feature type="domain" description="C2H2-type" evidence="2">
    <location>
        <begin position="388"/>
        <end position="413"/>
    </location>
</feature>
<evidence type="ECO:0000256" key="1">
    <source>
        <dbReference type="SAM" id="MobiDB-lite"/>
    </source>
</evidence>
<reference evidence="3 4" key="1">
    <citation type="journal article" date="2024" name="BMC Genomics">
        <title>Genome assembly of redclaw crayfish (Cherax quadricarinatus) provides insights into its immune adaptation and hypoxia tolerance.</title>
        <authorList>
            <person name="Liu Z."/>
            <person name="Zheng J."/>
            <person name="Li H."/>
            <person name="Fang K."/>
            <person name="Wang S."/>
            <person name="He J."/>
            <person name="Zhou D."/>
            <person name="Weng S."/>
            <person name="Chi M."/>
            <person name="Gu Z."/>
            <person name="He J."/>
            <person name="Li F."/>
            <person name="Wang M."/>
        </authorList>
    </citation>
    <scope>NUCLEOTIDE SEQUENCE [LARGE SCALE GENOMIC DNA]</scope>
    <source>
        <strain evidence="3">ZL_2023a</strain>
    </source>
</reference>
<feature type="non-terminal residue" evidence="3">
    <location>
        <position position="1"/>
    </location>
</feature>
<sequence length="494" mass="57521">SCEREKQHDWNSAPSASDMMYRDVDWSYEDYRRQQNFLNQAGRQVAVRQAGRQVTVRQQIKEKAYGQKGKGKDSKGFVKNQKKEKVEESAMAAAAATGITDDHKQHKTDEKCSPLSHLKNSFKDFQEGTDSSEDIGSCEESEGEADNADQTQQKNKIHKKINKENQLEEILSDDVIPKLYLQCHVCILQFNTLQDFKTHLQTDYHKQLGGEFRIKYIATFKLLMTEARLAARRTAAQLANEGRNSVKTKCQKCNCSYRGSFEDHIKRREHYMIANFTRCSTCSVHCKNRVDLDNHRFSDDHLMNQILLDQRRLDREREEERSLNRERERQMIEEDKLPEDESMKDFHDAVSALKDAYITKDLWNASHLPCYDPAVPFGLHFMDKSAEYYCRICPTKLMGSFKDAKVHFSSREHYDNYVAYLKTREEMEYKNTMQSETLDVEKQDSKSQEGKEQQQENDSLLEDKECAEVTESISSENVTDVECLNESLHQLRLS</sequence>
<feature type="region of interest" description="Disordered" evidence="1">
    <location>
        <begin position="61"/>
        <end position="156"/>
    </location>
</feature>
<feature type="domain" description="C2H2-type" evidence="2">
    <location>
        <begin position="277"/>
        <end position="301"/>
    </location>
</feature>
<feature type="domain" description="C2H2-type" evidence="2">
    <location>
        <begin position="181"/>
        <end position="205"/>
    </location>
</feature>
<dbReference type="InterPro" id="IPR026811">
    <property type="entry name" value="CIZ1"/>
</dbReference>
<dbReference type="GO" id="GO:0005634">
    <property type="term" value="C:nucleus"/>
    <property type="evidence" value="ECO:0007669"/>
    <property type="project" value="TreeGrafter"/>
</dbReference>
<feature type="compositionally biased region" description="Basic and acidic residues" evidence="1">
    <location>
        <begin position="100"/>
        <end position="112"/>
    </location>
</feature>
<dbReference type="PANTHER" id="PTHR15491:SF9">
    <property type="entry name" value="CIP1-INTERACTING ZINC FINGER PROTEIN"/>
    <property type="match status" value="1"/>
</dbReference>
<name>A0AAW0WB24_CHEQU</name>
<dbReference type="Proteomes" id="UP001445076">
    <property type="component" value="Unassembled WGS sequence"/>
</dbReference>
<dbReference type="SMART" id="SM00355">
    <property type="entry name" value="ZnF_C2H2"/>
    <property type="match status" value="4"/>
</dbReference>